<dbReference type="InterPro" id="IPR047657">
    <property type="entry name" value="PmbA"/>
</dbReference>
<dbReference type="PANTHER" id="PTHR43421:SF1">
    <property type="entry name" value="METALLOPROTEASE PMBA"/>
    <property type="match status" value="1"/>
</dbReference>
<dbReference type="SUPFAM" id="SSF111283">
    <property type="entry name" value="Putative modulator of DNA gyrase, PmbA/TldD"/>
    <property type="match status" value="1"/>
</dbReference>
<sequence length="68" mass="7344">MSTEFSLQSSGFYVEHGKIVKPINLITVAGNFMDAMKEIEAVGNDLKFSYSGIGAPSIKFKELAISGE</sequence>
<dbReference type="EMBL" id="JAKVPQ010000023">
    <property type="protein sequence ID" value="MCH4287440.1"/>
    <property type="molecule type" value="Genomic_DNA"/>
</dbReference>
<feature type="domain" description="Metalloprotease TldD/E C-terminal" evidence="1">
    <location>
        <begin position="2"/>
        <end position="67"/>
    </location>
</feature>
<evidence type="ECO:0000313" key="2">
    <source>
        <dbReference type="EMBL" id="MCH4287440.1"/>
    </source>
</evidence>
<dbReference type="InterPro" id="IPR036059">
    <property type="entry name" value="TldD/PmbA_sf"/>
</dbReference>
<dbReference type="PANTHER" id="PTHR43421">
    <property type="entry name" value="METALLOPROTEASE PMBA"/>
    <property type="match status" value="1"/>
</dbReference>
<name>A0ABS9RCQ9_9FIRM</name>
<dbReference type="InterPro" id="IPR045569">
    <property type="entry name" value="Metalloprtase-TldD/E_C"/>
</dbReference>
<accession>A0ABS9RCQ9</accession>
<proteinExistence type="predicted"/>
<keyword evidence="3" id="KW-1185">Reference proteome</keyword>
<organism evidence="2 3">
    <name type="scientific">Amedibacillus hominis</name>
    <dbReference type="NCBI Taxonomy" id="2897776"/>
    <lineage>
        <taxon>Bacteria</taxon>
        <taxon>Bacillati</taxon>
        <taxon>Bacillota</taxon>
        <taxon>Erysipelotrichia</taxon>
        <taxon>Erysipelotrichales</taxon>
        <taxon>Erysipelotrichaceae</taxon>
        <taxon>Amedibacillus</taxon>
    </lineage>
</organism>
<protein>
    <submittedName>
        <fullName evidence="2">Metallopeptidase TldD-related protein</fullName>
    </submittedName>
</protein>
<dbReference type="Proteomes" id="UP001202402">
    <property type="component" value="Unassembled WGS sequence"/>
</dbReference>
<comment type="caution">
    <text evidence="2">The sequence shown here is derived from an EMBL/GenBank/DDBJ whole genome shotgun (WGS) entry which is preliminary data.</text>
</comment>
<dbReference type="Pfam" id="PF19289">
    <property type="entry name" value="PmbA_TldD_3rd"/>
    <property type="match status" value="1"/>
</dbReference>
<gene>
    <name evidence="2" type="ORF">LQE99_20145</name>
</gene>
<evidence type="ECO:0000259" key="1">
    <source>
        <dbReference type="Pfam" id="PF19289"/>
    </source>
</evidence>
<reference evidence="2 3" key="1">
    <citation type="submission" date="2022-02" db="EMBL/GenBank/DDBJ databases">
        <title>Genome of Erysipelotrichaceae sp. nov. NSJ-176 isolated from human feces.</title>
        <authorList>
            <person name="Abdugheni R."/>
        </authorList>
    </citation>
    <scope>NUCLEOTIDE SEQUENCE [LARGE SCALE GENOMIC DNA]</scope>
    <source>
        <strain evidence="2 3">NSJ-176</strain>
    </source>
</reference>
<evidence type="ECO:0000313" key="3">
    <source>
        <dbReference type="Proteomes" id="UP001202402"/>
    </source>
</evidence>